<dbReference type="InterPro" id="IPR012902">
    <property type="entry name" value="N_methyl_site"/>
</dbReference>
<protein>
    <submittedName>
        <fullName evidence="2">Type IV fimbrial biogenesis protein PilW</fullName>
    </submittedName>
</protein>
<dbReference type="AlphaFoldDB" id="A0A3B1BHQ8"/>
<evidence type="ECO:0000256" key="1">
    <source>
        <dbReference type="SAM" id="Phobius"/>
    </source>
</evidence>
<keyword evidence="1" id="KW-0472">Membrane</keyword>
<name>A0A3B1BHQ8_9ZZZZ</name>
<keyword evidence="1" id="KW-0812">Transmembrane</keyword>
<dbReference type="InterPro" id="IPR032092">
    <property type="entry name" value="PilW"/>
</dbReference>
<reference evidence="2" key="1">
    <citation type="submission" date="2018-06" db="EMBL/GenBank/DDBJ databases">
        <authorList>
            <person name="Zhirakovskaya E."/>
        </authorList>
    </citation>
    <scope>NUCLEOTIDE SEQUENCE</scope>
</reference>
<dbReference type="EMBL" id="UOFX01000061">
    <property type="protein sequence ID" value="VAX10060.1"/>
    <property type="molecule type" value="Genomic_DNA"/>
</dbReference>
<proteinExistence type="predicted"/>
<feature type="transmembrane region" description="Helical" evidence="1">
    <location>
        <begin position="12"/>
        <end position="37"/>
    </location>
</feature>
<keyword evidence="1" id="KW-1133">Transmembrane helix</keyword>
<organism evidence="2">
    <name type="scientific">hydrothermal vent metagenome</name>
    <dbReference type="NCBI Taxonomy" id="652676"/>
    <lineage>
        <taxon>unclassified sequences</taxon>
        <taxon>metagenomes</taxon>
        <taxon>ecological metagenomes</taxon>
    </lineage>
</organism>
<dbReference type="Pfam" id="PF16074">
    <property type="entry name" value="PilW"/>
    <property type="match status" value="1"/>
</dbReference>
<dbReference type="Pfam" id="PF07963">
    <property type="entry name" value="N_methyl"/>
    <property type="match status" value="1"/>
</dbReference>
<dbReference type="GO" id="GO:0043683">
    <property type="term" value="P:type IV pilus assembly"/>
    <property type="evidence" value="ECO:0007669"/>
    <property type="project" value="InterPro"/>
</dbReference>
<dbReference type="PROSITE" id="PS00409">
    <property type="entry name" value="PROKAR_NTER_METHYL"/>
    <property type="match status" value="1"/>
</dbReference>
<sequence>MSSSVTKNNQHGVTLVELLIAVVLSLFLVGGILEIFISNNQLFRVQEAQSRVQENARFALEFLPRNVREAGFSGCRPIEQMNVQSIADAPMPAFGAASAISGHEATTTSAWAPVLPASISGTVIGGTDVLTIQKGSSCGATLTGNLGASDASIQITAPNSCGISPGDALMIADCEDAHIFRATNVLTPSGGTHTIAHEIDSNTSTHFCINQTGGAGACGTGNAKLYSFDAELLQFTSVTYFIRTGFGGRNALWMVDNTVAGSAIEMVEGIENMQVTYGIDTNADDIADSYETADNVTDWSQVISAEIRLLLETQEDSITTGNQTYTYNNTTLSATDRRLRRVFTTTVGLRNRIQ</sequence>
<gene>
    <name evidence="2" type="ORF">MNBD_GAMMA26-2058</name>
</gene>
<evidence type="ECO:0000313" key="2">
    <source>
        <dbReference type="EMBL" id="VAX10060.1"/>
    </source>
</evidence>
<accession>A0A3B1BHQ8</accession>